<keyword evidence="10 16" id="KW-0809">Transit peptide</keyword>
<gene>
    <name evidence="17" type="ORF">NYPRO_LOCUS26179</name>
</gene>
<reference evidence="17" key="1">
    <citation type="submission" date="2020-12" db="EMBL/GenBank/DDBJ databases">
        <authorList>
            <consortium name="Molecular Ecology Group"/>
        </authorList>
    </citation>
    <scope>NUCLEOTIDE SEQUENCE</scope>
    <source>
        <strain evidence="17">TBG_1078</strain>
    </source>
</reference>
<name>A0A811ZXP1_NYCPR</name>
<keyword evidence="13 16" id="KW-0496">Mitochondrion</keyword>
<evidence type="ECO:0000256" key="1">
    <source>
        <dbReference type="ARBA" id="ARBA00004443"/>
    </source>
</evidence>
<sequence>MERTESLIASLRHCTRFPVSPAIKIPVLILNQSRSCWDYHETDKLKKYFGGLGAKAERIPSIFFFTLSPSIFDAALSACRRLNDFASTVRILEEIYPYAIQELRPTLNELGISTPEELSLDKV</sequence>
<dbReference type="Gene3D" id="1.25.40.40">
    <property type="entry name" value="Cytochrome c oxidase, subunit Va/VI"/>
    <property type="match status" value="1"/>
</dbReference>
<dbReference type="InterPro" id="IPR036545">
    <property type="entry name" value="Cyt_c_oxidase_su5A/6_sf"/>
</dbReference>
<evidence type="ECO:0000256" key="14">
    <source>
        <dbReference type="ARBA" id="ARBA00023136"/>
    </source>
</evidence>
<comment type="function">
    <text evidence="16">Component of the cytochrome c oxidase, the last enzyme in the mitochondrial electron transport chain which drives oxidative phosphorylation. The respiratory chain contains 3 multisubunit complexes succinate dehydrogenase (complex II, CII), ubiquinol-cytochrome c oxidoreductase (cytochrome b-c1 complex, complex III, CIII) and cytochrome c oxidase (complex IV, CIV), that cooperate to transfer electrons derived from NADH and succinate to molecular oxygen, creating an electrochemical gradient over the inner membrane that drives transmembrane transport and the ATP synthase. Cytochrome c oxidase is the component of the respiratory chain that catalyzes the reduction of oxygen to water. Electrons originating from reduced cytochrome c in the intermembrane space (IMS) are transferred via the dinuclear copper A center (CU(A)) of subunit 2 and heme A of subunit 1 to the active site in subunit 1, a binuclear center (BNC) formed by heme A3 and copper B (CU(B)). The BNC reduces molecular oxygen to 2 water molecules using 4 electrons from cytochrome c in the IMS and 4 protons from the mitochondrial matrix.</text>
</comment>
<comment type="subunit">
    <text evidence="16">Component of the cytochrome c oxidase (complex IV, CIV), a multisubunit enzyme composed of a catalytic core of 3 subunits and several supernumerary subunits. The complex exists as a monomer or a dimer and forms supercomplexes (SCs) in the inner mitochondrial membrane with ubiquinol-cytochrome c oxidoreductase (cytochrome b-c1 complex, complex III, CIII).</text>
</comment>
<dbReference type="GO" id="GO:0006123">
    <property type="term" value="P:mitochondrial electron transport, cytochrome c to oxygen"/>
    <property type="evidence" value="ECO:0007669"/>
    <property type="project" value="UniProtKB-UniRule"/>
</dbReference>
<keyword evidence="14 16" id="KW-0472">Membrane</keyword>
<protein>
    <recommendedName>
        <fullName evidence="4 16">Cytochrome c oxidase subunit 5A, mitochondrial</fullName>
    </recommendedName>
    <alternativeName>
        <fullName evidence="15 16">Cytochrome c oxidase polypeptide Va</fullName>
    </alternativeName>
</protein>
<dbReference type="PANTHER" id="PTHR14200:SF16">
    <property type="entry name" value="CYTOCHROME C OXIDASE SUBUNIT 5A, MITOCHONDRIAL"/>
    <property type="match status" value="1"/>
</dbReference>
<evidence type="ECO:0000256" key="2">
    <source>
        <dbReference type="ARBA" id="ARBA00004673"/>
    </source>
</evidence>
<dbReference type="GO" id="GO:0045277">
    <property type="term" value="C:respiratory chain complex IV"/>
    <property type="evidence" value="ECO:0007669"/>
    <property type="project" value="UniProtKB-UniRule"/>
</dbReference>
<evidence type="ECO:0000256" key="10">
    <source>
        <dbReference type="ARBA" id="ARBA00022946"/>
    </source>
</evidence>
<evidence type="ECO:0000313" key="17">
    <source>
        <dbReference type="EMBL" id="CAD7693387.1"/>
    </source>
</evidence>
<dbReference type="GO" id="GO:0046872">
    <property type="term" value="F:metal ion binding"/>
    <property type="evidence" value="ECO:0007669"/>
    <property type="project" value="UniProtKB-UniRule"/>
</dbReference>
<keyword evidence="7 16" id="KW-0479">Metal-binding</keyword>
<evidence type="ECO:0000256" key="8">
    <source>
        <dbReference type="ARBA" id="ARBA00022792"/>
    </source>
</evidence>
<dbReference type="SUPFAM" id="SSF48479">
    <property type="entry name" value="Cytochrome c oxidase subunit E"/>
    <property type="match status" value="1"/>
</dbReference>
<evidence type="ECO:0000256" key="5">
    <source>
        <dbReference type="ARBA" id="ARBA00022553"/>
    </source>
</evidence>
<dbReference type="Pfam" id="PF02284">
    <property type="entry name" value="COX5A"/>
    <property type="match status" value="1"/>
</dbReference>
<dbReference type="UniPathway" id="UPA00705"/>
<proteinExistence type="inferred from homology"/>
<evidence type="ECO:0000256" key="9">
    <source>
        <dbReference type="ARBA" id="ARBA00022843"/>
    </source>
</evidence>
<dbReference type="InterPro" id="IPR003204">
    <property type="entry name" value="Cyt_c_oxidase_su5A/6"/>
</dbReference>
<comment type="similarity">
    <text evidence="3 16">Belongs to the cytochrome c oxidase subunit 5A family.</text>
</comment>
<evidence type="ECO:0000256" key="3">
    <source>
        <dbReference type="ARBA" id="ARBA00007972"/>
    </source>
</evidence>
<comment type="subcellular location">
    <subcellularLocation>
        <location evidence="1 16">Mitochondrion inner membrane</location>
        <topology evidence="1 16">Peripheral membrane protein</topology>
        <orientation evidence="1 16">Matrix side</orientation>
    </subcellularLocation>
</comment>
<evidence type="ECO:0000256" key="13">
    <source>
        <dbReference type="ARBA" id="ARBA00023128"/>
    </source>
</evidence>
<comment type="pathway">
    <text evidence="2 16">Energy metabolism; oxidative phosphorylation.</text>
</comment>
<evidence type="ECO:0000256" key="7">
    <source>
        <dbReference type="ARBA" id="ARBA00022723"/>
    </source>
</evidence>
<dbReference type="Proteomes" id="UP000645828">
    <property type="component" value="Unassembled WGS sequence"/>
</dbReference>
<keyword evidence="8 16" id="KW-0999">Mitochondrion inner membrane</keyword>
<evidence type="ECO:0000256" key="15">
    <source>
        <dbReference type="ARBA" id="ARBA00031049"/>
    </source>
</evidence>
<keyword evidence="6 16" id="KW-0349">Heme</keyword>
<evidence type="ECO:0000256" key="11">
    <source>
        <dbReference type="ARBA" id="ARBA00022990"/>
    </source>
</evidence>
<evidence type="ECO:0000256" key="16">
    <source>
        <dbReference type="RuleBase" id="RU368103"/>
    </source>
</evidence>
<accession>A0A811ZXP1</accession>
<keyword evidence="12 16" id="KW-0408">Iron</keyword>
<dbReference type="EMBL" id="CAJHUB010000780">
    <property type="protein sequence ID" value="CAD7693387.1"/>
    <property type="molecule type" value="Genomic_DNA"/>
</dbReference>
<dbReference type="PANTHER" id="PTHR14200">
    <property type="entry name" value="CYTOCHROME C OXIDASE POLYPEPTIDE"/>
    <property type="match status" value="1"/>
</dbReference>
<evidence type="ECO:0000313" key="18">
    <source>
        <dbReference type="Proteomes" id="UP000645828"/>
    </source>
</evidence>
<organism evidence="17 18">
    <name type="scientific">Nyctereutes procyonoides</name>
    <name type="common">Raccoon dog</name>
    <name type="synonym">Canis procyonoides</name>
    <dbReference type="NCBI Taxonomy" id="34880"/>
    <lineage>
        <taxon>Eukaryota</taxon>
        <taxon>Metazoa</taxon>
        <taxon>Chordata</taxon>
        <taxon>Craniata</taxon>
        <taxon>Vertebrata</taxon>
        <taxon>Euteleostomi</taxon>
        <taxon>Mammalia</taxon>
        <taxon>Eutheria</taxon>
        <taxon>Laurasiatheria</taxon>
        <taxon>Carnivora</taxon>
        <taxon>Caniformia</taxon>
        <taxon>Canidae</taxon>
        <taxon>Nyctereutes</taxon>
    </lineage>
</organism>
<evidence type="ECO:0000256" key="12">
    <source>
        <dbReference type="ARBA" id="ARBA00023004"/>
    </source>
</evidence>
<comment type="caution">
    <text evidence="17">The sequence shown here is derived from an EMBL/GenBank/DDBJ whole genome shotgun (WGS) entry which is preliminary data.</text>
</comment>
<keyword evidence="9" id="KW-0832">Ubl conjugation</keyword>
<evidence type="ECO:0000256" key="4">
    <source>
        <dbReference type="ARBA" id="ARBA00021968"/>
    </source>
</evidence>
<evidence type="ECO:0000256" key="6">
    <source>
        <dbReference type="ARBA" id="ARBA00022617"/>
    </source>
</evidence>
<keyword evidence="11" id="KW-0007">Acetylation</keyword>
<dbReference type="GO" id="GO:0005743">
    <property type="term" value="C:mitochondrial inner membrane"/>
    <property type="evidence" value="ECO:0007669"/>
    <property type="project" value="UniProtKB-SubCell"/>
</dbReference>
<keyword evidence="18" id="KW-1185">Reference proteome</keyword>
<keyword evidence="5" id="KW-0597">Phosphoprotein</keyword>
<dbReference type="AlphaFoldDB" id="A0A811ZXP1"/>